<dbReference type="PANTHER" id="PTHR43591:SF108">
    <property type="entry name" value="S-ADENOSYL-L-METHIONINE-DEPENDENT METHYLTRANSFERASE"/>
    <property type="match status" value="1"/>
</dbReference>
<organism evidence="3 4">
    <name type="scientific">Thyridium curvatum</name>
    <dbReference type="NCBI Taxonomy" id="1093900"/>
    <lineage>
        <taxon>Eukaryota</taxon>
        <taxon>Fungi</taxon>
        <taxon>Dikarya</taxon>
        <taxon>Ascomycota</taxon>
        <taxon>Pezizomycotina</taxon>
        <taxon>Sordariomycetes</taxon>
        <taxon>Sordariomycetidae</taxon>
        <taxon>Thyridiales</taxon>
        <taxon>Thyridiaceae</taxon>
        <taxon>Thyridium</taxon>
    </lineage>
</organism>
<dbReference type="InParanoid" id="A0A507ASM8"/>
<sequence>MDSGQAASQPSAAATTTSSSSIGQDESAVMNSMYQVDWVQKLLMQIKECLRQNSDWLGIDPSKPQTILDYACGNGTVSLGLLDSFPLAKFRGIDILDSQVQLYNEEASKVLGPDHRSRMYAIPGDLNDPEKTPVLSQPEWFTFDCAIMSFGLHHVDDPIDFLRLLGARVKPGATLVIVDWVRDTKANPPRVYDQARERKYNPSNMLPVPMGKVWPGFSEDDIREDYTLAGFTAVEVRIWPEKIDLPQQANFGGRSILYVSKATVPLPP</sequence>
<protein>
    <recommendedName>
        <fullName evidence="5">S-adenosyl-L-methionine-dependent methyltransferase</fullName>
    </recommendedName>
</protein>
<feature type="region of interest" description="Disordered" evidence="2">
    <location>
        <begin position="1"/>
        <end position="24"/>
    </location>
</feature>
<dbReference type="OrthoDB" id="3647at2759"/>
<evidence type="ECO:0000313" key="3">
    <source>
        <dbReference type="EMBL" id="TPX07909.1"/>
    </source>
</evidence>
<dbReference type="AlphaFoldDB" id="A0A507ASM8"/>
<evidence type="ECO:0000256" key="2">
    <source>
        <dbReference type="SAM" id="MobiDB-lite"/>
    </source>
</evidence>
<dbReference type="STRING" id="1093900.A0A507ASM8"/>
<dbReference type="InterPro" id="IPR029063">
    <property type="entry name" value="SAM-dependent_MTases_sf"/>
</dbReference>
<dbReference type="Pfam" id="PF13489">
    <property type="entry name" value="Methyltransf_23"/>
    <property type="match status" value="1"/>
</dbReference>
<name>A0A507ASM8_9PEZI</name>
<proteinExistence type="inferred from homology"/>
<dbReference type="CDD" id="cd02440">
    <property type="entry name" value="AdoMet_MTases"/>
    <property type="match status" value="1"/>
</dbReference>
<accession>A0A507ASM8</accession>
<dbReference type="RefSeq" id="XP_030989620.1">
    <property type="nucleotide sequence ID" value="XM_031132974.1"/>
</dbReference>
<comment type="caution">
    <text evidence="3">The sequence shown here is derived from an EMBL/GenBank/DDBJ whole genome shotgun (WGS) entry which is preliminary data.</text>
</comment>
<dbReference type="GeneID" id="41977811"/>
<dbReference type="EMBL" id="SKBQ01000083">
    <property type="protein sequence ID" value="TPX07909.1"/>
    <property type="molecule type" value="Genomic_DNA"/>
</dbReference>
<keyword evidence="4" id="KW-1185">Reference proteome</keyword>
<evidence type="ECO:0000256" key="1">
    <source>
        <dbReference type="ARBA" id="ARBA00038158"/>
    </source>
</evidence>
<evidence type="ECO:0008006" key="5">
    <source>
        <dbReference type="Google" id="ProtNLM"/>
    </source>
</evidence>
<dbReference type="Gene3D" id="3.40.50.150">
    <property type="entry name" value="Vaccinia Virus protein VP39"/>
    <property type="match status" value="1"/>
</dbReference>
<evidence type="ECO:0000313" key="4">
    <source>
        <dbReference type="Proteomes" id="UP000319257"/>
    </source>
</evidence>
<gene>
    <name evidence="3" type="ORF">E0L32_010364</name>
</gene>
<feature type="compositionally biased region" description="Low complexity" evidence="2">
    <location>
        <begin position="1"/>
        <end position="21"/>
    </location>
</feature>
<comment type="similarity">
    <text evidence="1">Belongs to the methyltransferase superfamily. LaeA methyltransferase family.</text>
</comment>
<dbReference type="Proteomes" id="UP000319257">
    <property type="component" value="Unassembled WGS sequence"/>
</dbReference>
<dbReference type="PANTHER" id="PTHR43591">
    <property type="entry name" value="METHYLTRANSFERASE"/>
    <property type="match status" value="1"/>
</dbReference>
<dbReference type="SUPFAM" id="SSF53335">
    <property type="entry name" value="S-adenosyl-L-methionine-dependent methyltransferases"/>
    <property type="match status" value="1"/>
</dbReference>
<reference evidence="3 4" key="1">
    <citation type="submission" date="2019-06" db="EMBL/GenBank/DDBJ databases">
        <title>Draft genome sequence of the filamentous fungus Phialemoniopsis curvata isolated from diesel fuel.</title>
        <authorList>
            <person name="Varaljay V.A."/>
            <person name="Lyon W.J."/>
            <person name="Crouch A.L."/>
            <person name="Drake C.E."/>
            <person name="Hollomon J.M."/>
            <person name="Nadeau L.J."/>
            <person name="Nunn H.S."/>
            <person name="Stevenson B.S."/>
            <person name="Bojanowski C.L."/>
            <person name="Crookes-Goodson W.J."/>
        </authorList>
    </citation>
    <scope>NUCLEOTIDE SEQUENCE [LARGE SCALE GENOMIC DNA]</scope>
    <source>
        <strain evidence="3 4">D216</strain>
    </source>
</reference>